<dbReference type="InterPro" id="IPR006175">
    <property type="entry name" value="YjgF/YER057c/UK114"/>
</dbReference>
<name>A0A0B0EE28_9BACT</name>
<sequence length="128" mass="14149">MQKNIISTDKAPQAIGPYSQAVQFGNLLFISGQIPLEPKYGEIVKGNIKEQTKQILENLNGILIAGGSSLDNVLRTTIFLINLEDYADVNEMYANFFEKSMPARSTVQVSRLPMDVQIEIDAIACINT</sequence>
<comment type="similarity">
    <text evidence="1">Belongs to the RutC family.</text>
</comment>
<proteinExistence type="inferred from homology"/>
<comment type="caution">
    <text evidence="2">The sequence shown here is derived from an EMBL/GenBank/DDBJ whole genome shotgun (WGS) entry which is preliminary data.</text>
</comment>
<accession>A0A0B0EE28</accession>
<gene>
    <name evidence="2" type="ORF">SCABRO_02870</name>
</gene>
<evidence type="ECO:0000256" key="1">
    <source>
        <dbReference type="ARBA" id="ARBA00010552"/>
    </source>
</evidence>
<dbReference type="FunFam" id="3.30.1330.40:FF:000001">
    <property type="entry name" value="L-PSP family endoribonuclease"/>
    <property type="match status" value="1"/>
</dbReference>
<evidence type="ECO:0000313" key="3">
    <source>
        <dbReference type="Proteomes" id="UP000030652"/>
    </source>
</evidence>
<dbReference type="GO" id="GO:0019239">
    <property type="term" value="F:deaminase activity"/>
    <property type="evidence" value="ECO:0007669"/>
    <property type="project" value="TreeGrafter"/>
</dbReference>
<dbReference type="PANTHER" id="PTHR11803:SF39">
    <property type="entry name" value="2-IMINOBUTANOATE_2-IMINOPROPANOATE DEAMINASE"/>
    <property type="match status" value="1"/>
</dbReference>
<reference evidence="2 3" key="1">
    <citation type="submission" date="2014-10" db="EMBL/GenBank/DDBJ databases">
        <title>Draft genome of anammox bacterium scalindua brodae, obtained using differential coverage binning of sequence data from two enrichment reactors.</title>
        <authorList>
            <person name="Speth D.R."/>
            <person name="Russ L."/>
            <person name="Kartal B."/>
            <person name="Op den Camp H.J."/>
            <person name="Dutilh B.E."/>
            <person name="Jetten M.S."/>
        </authorList>
    </citation>
    <scope>NUCLEOTIDE SEQUENCE [LARGE SCALE GENOMIC DNA]</scope>
    <source>
        <strain evidence="2">RU1</strain>
    </source>
</reference>
<dbReference type="InterPro" id="IPR035959">
    <property type="entry name" value="RutC-like_sf"/>
</dbReference>
<dbReference type="PROSITE" id="PS01094">
    <property type="entry name" value="UPF0076"/>
    <property type="match status" value="1"/>
</dbReference>
<dbReference type="Pfam" id="PF01042">
    <property type="entry name" value="Ribonuc_L-PSP"/>
    <property type="match status" value="1"/>
</dbReference>
<dbReference type="Gene3D" id="3.30.1330.40">
    <property type="entry name" value="RutC-like"/>
    <property type="match status" value="1"/>
</dbReference>
<dbReference type="InterPro" id="IPR019897">
    <property type="entry name" value="RidA_CS"/>
</dbReference>
<protein>
    <submittedName>
        <fullName evidence="2">Endoribonuclease</fullName>
    </submittedName>
</protein>
<dbReference type="EMBL" id="JRYO01000203">
    <property type="protein sequence ID" value="KHE91377.1"/>
    <property type="molecule type" value="Genomic_DNA"/>
</dbReference>
<dbReference type="CDD" id="cd00448">
    <property type="entry name" value="YjgF_YER057c_UK114_family"/>
    <property type="match status" value="1"/>
</dbReference>
<organism evidence="2 3">
    <name type="scientific">Candidatus Scalindua brodae</name>
    <dbReference type="NCBI Taxonomy" id="237368"/>
    <lineage>
        <taxon>Bacteria</taxon>
        <taxon>Pseudomonadati</taxon>
        <taxon>Planctomycetota</taxon>
        <taxon>Candidatus Brocadiia</taxon>
        <taxon>Candidatus Brocadiales</taxon>
        <taxon>Candidatus Scalinduaceae</taxon>
        <taxon>Candidatus Scalindua</taxon>
    </lineage>
</organism>
<dbReference type="PATRIC" id="fig|237368.3.peg.3112"/>
<dbReference type="Proteomes" id="UP000030652">
    <property type="component" value="Unassembled WGS sequence"/>
</dbReference>
<dbReference type="PANTHER" id="PTHR11803">
    <property type="entry name" value="2-IMINOBUTANOATE/2-IMINOPROPANOATE DEAMINASE RIDA"/>
    <property type="match status" value="1"/>
</dbReference>
<dbReference type="SUPFAM" id="SSF55298">
    <property type="entry name" value="YjgF-like"/>
    <property type="match status" value="1"/>
</dbReference>
<evidence type="ECO:0000313" key="2">
    <source>
        <dbReference type="EMBL" id="KHE91377.1"/>
    </source>
</evidence>
<dbReference type="eggNOG" id="COG0251">
    <property type="taxonomic scope" value="Bacteria"/>
</dbReference>
<dbReference type="InterPro" id="IPR006056">
    <property type="entry name" value="RidA"/>
</dbReference>
<dbReference type="GO" id="GO:0005829">
    <property type="term" value="C:cytosol"/>
    <property type="evidence" value="ECO:0007669"/>
    <property type="project" value="TreeGrafter"/>
</dbReference>
<dbReference type="NCBIfam" id="TIGR00004">
    <property type="entry name" value="Rid family detoxifying hydrolase"/>
    <property type="match status" value="1"/>
</dbReference>
<dbReference type="AlphaFoldDB" id="A0A0B0EE28"/>